<dbReference type="InterPro" id="IPR045860">
    <property type="entry name" value="Snake_toxin-like_sf"/>
</dbReference>
<dbReference type="HOGENOM" id="CLU_165679_0_0_1"/>
<dbReference type="Proteomes" id="UP000001940">
    <property type="component" value="Chromosome IV"/>
</dbReference>
<dbReference type="InParanoid" id="H2KZ04"/>
<dbReference type="AGR" id="WB:WBGene00020995"/>
<evidence type="ECO:0000313" key="3">
    <source>
        <dbReference type="EMBL" id="CCD65514.1"/>
    </source>
</evidence>
<name>H2KZ04_CAEEL</name>
<keyword evidence="4" id="KW-1185">Reference proteome</keyword>
<dbReference type="FunCoup" id="H2KZ04">
    <property type="interactions" value="21"/>
</dbReference>
<dbReference type="EMBL" id="BX284604">
    <property type="protein sequence ID" value="CCD65514.1"/>
    <property type="molecule type" value="Genomic_DNA"/>
</dbReference>
<dbReference type="eggNOG" id="ENOG502THKR">
    <property type="taxonomic scope" value="Eukaryota"/>
</dbReference>
<dbReference type="PaxDb" id="6239-W03F8.6a.2"/>
<dbReference type="RefSeq" id="NP_500736.1">
    <property type="nucleotide sequence ID" value="NM_068335.3"/>
</dbReference>
<dbReference type="Bgee" id="WBGene00020995">
    <property type="expression patterns" value="Expressed in larva and 3 other cell types or tissues"/>
</dbReference>
<reference evidence="3 4" key="1">
    <citation type="journal article" date="1998" name="Science">
        <title>Genome sequence of the nematode C. elegans: a platform for investigating biology.</title>
        <authorList>
            <consortium name="The C. elegans sequencing consortium"/>
            <person name="Sulson J.E."/>
            <person name="Waterston R."/>
        </authorList>
    </citation>
    <scope>NUCLEOTIDE SEQUENCE [LARGE SCALE GENOMIC DNA]</scope>
    <source>
        <strain evidence="3 4">Bristol N2</strain>
    </source>
</reference>
<organism evidence="3 4">
    <name type="scientific">Caenorhabditis elegans</name>
    <dbReference type="NCBI Taxonomy" id="6239"/>
    <lineage>
        <taxon>Eukaryota</taxon>
        <taxon>Metazoa</taxon>
        <taxon>Ecdysozoa</taxon>
        <taxon>Nematoda</taxon>
        <taxon>Chromadorea</taxon>
        <taxon>Rhabditida</taxon>
        <taxon>Rhabditina</taxon>
        <taxon>Rhabditomorpha</taxon>
        <taxon>Rhabditoidea</taxon>
        <taxon>Rhabditidae</taxon>
        <taxon>Peloderinae</taxon>
        <taxon>Caenorhabditis</taxon>
    </lineage>
</organism>
<dbReference type="OMA" id="WVGQETI"/>
<keyword evidence="1" id="KW-0812">Transmembrane</keyword>
<protein>
    <submittedName>
        <fullName evidence="3">Activin_recp domain-containing protein</fullName>
    </submittedName>
</protein>
<feature type="chain" id="PRO_5003563272" evidence="2">
    <location>
        <begin position="22"/>
        <end position="128"/>
    </location>
</feature>
<accession>H2KZ04</accession>
<evidence type="ECO:0007829" key="6">
    <source>
        <dbReference type="PeptideAtlas" id="H2KZ04"/>
    </source>
</evidence>
<dbReference type="PANTHER" id="PTHR34721">
    <property type="entry name" value="PROTEIN CBG09734"/>
    <property type="match status" value="1"/>
</dbReference>
<keyword evidence="1" id="KW-1133">Transmembrane helix</keyword>
<dbReference type="WormBase" id="W03F8.6a">
    <property type="protein sequence ID" value="CE17276"/>
    <property type="gene ID" value="WBGene00020995"/>
</dbReference>
<dbReference type="AlphaFoldDB" id="H2KZ04"/>
<feature type="signal peptide" evidence="2">
    <location>
        <begin position="1"/>
        <end position="21"/>
    </location>
</feature>
<dbReference type="PANTHER" id="PTHR34721:SF8">
    <property type="entry name" value="ACTIVIN_RECP DOMAIN-CONTAINING PROTEIN"/>
    <property type="match status" value="1"/>
</dbReference>
<keyword evidence="2" id="KW-0732">Signal</keyword>
<gene>
    <name evidence="3" type="ORF">CELE_W03F8.6</name>
    <name evidence="3 5" type="ORF">W03F8.6</name>
</gene>
<evidence type="ECO:0000256" key="2">
    <source>
        <dbReference type="SAM" id="SignalP"/>
    </source>
</evidence>
<dbReference type="SUPFAM" id="SSF57302">
    <property type="entry name" value="Snake toxin-like"/>
    <property type="match status" value="1"/>
</dbReference>
<sequence>MTQISAIRLAVFFVLVPTTLAAIQCWVGQETVSNGRRLPTEIGGPYQSVQCNDADFCFNSYVRRHKKGDDSYTITKSCGEVGKCFEDGCIGPGDEKNCCCSDNMCNSSNGLIYPTAGILIILSLVFRP</sequence>
<dbReference type="OrthoDB" id="5800660at2759"/>
<dbReference type="ExpressionAtlas" id="H2KZ04">
    <property type="expression patterns" value="baseline and differential"/>
</dbReference>
<dbReference type="GeneID" id="189159"/>
<evidence type="ECO:0000256" key="1">
    <source>
        <dbReference type="SAM" id="Phobius"/>
    </source>
</evidence>
<feature type="transmembrane region" description="Helical" evidence="1">
    <location>
        <begin position="110"/>
        <end position="126"/>
    </location>
</feature>
<evidence type="ECO:0000313" key="4">
    <source>
        <dbReference type="Proteomes" id="UP000001940"/>
    </source>
</evidence>
<keyword evidence="1" id="KW-0472">Membrane</keyword>
<evidence type="ECO:0000313" key="5">
    <source>
        <dbReference type="WormBase" id="W03F8.6a"/>
    </source>
</evidence>
<dbReference type="CTD" id="189159"/>
<proteinExistence type="evidence at protein level"/>
<keyword evidence="6" id="KW-1267">Proteomics identification</keyword>